<evidence type="ECO:0000256" key="3">
    <source>
        <dbReference type="ARBA" id="ARBA00022723"/>
    </source>
</evidence>
<feature type="binding site" evidence="9">
    <location>
        <position position="126"/>
    </location>
    <ligand>
        <name>1-deoxy-D-xylulose 5-phosphate</name>
        <dbReference type="ChEBI" id="CHEBI:57792"/>
    </ligand>
</feature>
<feature type="binding site" evidence="9">
    <location>
        <position position="127"/>
    </location>
    <ligand>
        <name>NADPH</name>
        <dbReference type="ChEBI" id="CHEBI:57783"/>
    </ligand>
</feature>
<feature type="binding site" evidence="9">
    <location>
        <position position="153"/>
    </location>
    <ligand>
        <name>1-deoxy-D-xylulose 5-phosphate</name>
        <dbReference type="ChEBI" id="CHEBI:57792"/>
    </ligand>
</feature>
<dbReference type="EC" id="1.1.1.267" evidence="9"/>
<dbReference type="InterPro" id="IPR003821">
    <property type="entry name" value="DXP_reductoisomerase"/>
</dbReference>
<keyword evidence="7 9" id="KW-0414">Isoprene biosynthesis</keyword>
<feature type="domain" description="1-deoxy-D-xylulose 5-phosphate reductoisomerase C-terminal" evidence="11">
    <location>
        <begin position="147"/>
        <end position="236"/>
    </location>
</feature>
<dbReference type="Pfam" id="PF13288">
    <property type="entry name" value="DXPR_C"/>
    <property type="match status" value="1"/>
</dbReference>
<feature type="binding site" evidence="9">
    <location>
        <position position="151"/>
    </location>
    <ligand>
        <name>Mn(2+)</name>
        <dbReference type="ChEBI" id="CHEBI:29035"/>
    </ligand>
</feature>
<name>A0ABV7FQF1_9ALTE</name>
<dbReference type="Gene3D" id="1.10.1740.10">
    <property type="match status" value="1"/>
</dbReference>
<comment type="pathway">
    <text evidence="1 9">Isoprenoid biosynthesis; isopentenyl diphosphate biosynthesis via DXP pathway; isopentenyl diphosphate from 1-deoxy-D-xylulose 5-phosphate: step 1/6.</text>
</comment>
<dbReference type="InterPro" id="IPR013644">
    <property type="entry name" value="DXP_reductoisomerase_C"/>
</dbReference>
<feature type="binding site" evidence="9">
    <location>
        <position position="11"/>
    </location>
    <ligand>
        <name>NADPH</name>
        <dbReference type="ChEBI" id="CHEBI:57783"/>
    </ligand>
</feature>
<evidence type="ECO:0000256" key="9">
    <source>
        <dbReference type="HAMAP-Rule" id="MF_00183"/>
    </source>
</evidence>
<feature type="binding site" evidence="9">
    <location>
        <position position="153"/>
    </location>
    <ligand>
        <name>Mn(2+)</name>
        <dbReference type="ChEBI" id="CHEBI:29035"/>
    </ligand>
</feature>
<keyword evidence="3 9" id="KW-0479">Metal-binding</keyword>
<feature type="binding site" evidence="9">
    <location>
        <position position="13"/>
    </location>
    <ligand>
        <name>NADPH</name>
        <dbReference type="ChEBI" id="CHEBI:57783"/>
    </ligand>
</feature>
<comment type="similarity">
    <text evidence="2 9">Belongs to the DXR family.</text>
</comment>
<comment type="function">
    <text evidence="9">Catalyzes the NADPH-dependent rearrangement and reduction of 1-deoxy-D-xylulose-5-phosphate (DXP) to 2-C-methyl-D-erythritol 4-phosphate (MEP).</text>
</comment>
<keyword evidence="9" id="KW-0460">Magnesium</keyword>
<evidence type="ECO:0000256" key="8">
    <source>
        <dbReference type="ARBA" id="ARBA00048543"/>
    </source>
</evidence>
<dbReference type="PIRSF" id="PIRSF006205">
    <property type="entry name" value="Dxp_reductismrs"/>
    <property type="match status" value="1"/>
</dbReference>
<dbReference type="SUPFAM" id="SSF51735">
    <property type="entry name" value="NAD(P)-binding Rossmann-fold domains"/>
    <property type="match status" value="1"/>
</dbReference>
<proteinExistence type="inferred from homology"/>
<evidence type="ECO:0000256" key="7">
    <source>
        <dbReference type="ARBA" id="ARBA00023229"/>
    </source>
</evidence>
<evidence type="ECO:0000313" key="13">
    <source>
        <dbReference type="EMBL" id="MFC3121903.1"/>
    </source>
</evidence>
<feature type="binding site" evidence="9">
    <location>
        <position position="219"/>
    </location>
    <ligand>
        <name>1-deoxy-D-xylulose 5-phosphate</name>
        <dbReference type="ChEBI" id="CHEBI:57792"/>
    </ligand>
</feature>
<dbReference type="Gene3D" id="3.40.50.720">
    <property type="entry name" value="NAD(P)-binding Rossmann-like Domain"/>
    <property type="match status" value="1"/>
</dbReference>
<comment type="caution">
    <text evidence="13">The sequence shown here is derived from an EMBL/GenBank/DDBJ whole genome shotgun (WGS) entry which is preliminary data.</text>
</comment>
<dbReference type="NCBIfam" id="TIGR00243">
    <property type="entry name" value="Dxr"/>
    <property type="match status" value="1"/>
</dbReference>
<feature type="binding site" evidence="9">
    <location>
        <position position="225"/>
    </location>
    <ligand>
        <name>1-deoxy-D-xylulose 5-phosphate</name>
        <dbReference type="ChEBI" id="CHEBI:57792"/>
    </ligand>
</feature>
<sequence length="395" mass="43124">MQQLTILGATGSIGSSTLDVVSRNSDKYKVFAVSGYSQVNRLVEIAIAFSPQFIVTKDKVSAQQLHQALPSDLQSTITLKFGDEGLDYISSHPQVDTVMAAIVGAAGLSPVFSAIRAGKKVLLANKESLVMSGELFIDAVKEHGASLIPVDSEHNAIFQCLPHDYAYGDGERSGIEHLLLTASGGPFRAMDIEALAHVTPEQACAHPNWDMGQKISVDSASMMNKGLEFIEARWLFGLSAENIKVVIHPQSTIHSMVQYIDGSVIAQLGNPDMRTPIAHALAYPERINAGVKALDFFSLDKFSFEAPCQKRFPNLFLAIDACKRGQAATTALNAANEVAVQAFLNEQIRFTDIYTVNNYVVKQHSDARLEQLSQVIAHDRLCRECATYAIEERKI</sequence>
<evidence type="ECO:0000256" key="5">
    <source>
        <dbReference type="ARBA" id="ARBA00023002"/>
    </source>
</evidence>
<gene>
    <name evidence="13" type="primary">ispC</name>
    <name evidence="9" type="synonym">dxr</name>
    <name evidence="13" type="ORF">ACFOHL_09750</name>
</gene>
<feature type="domain" description="1-deoxy-D-xylulose 5-phosphate reductoisomerase N-terminal" evidence="10">
    <location>
        <begin position="4"/>
        <end position="133"/>
    </location>
</feature>
<dbReference type="Pfam" id="PF08436">
    <property type="entry name" value="DXP_redisom_C"/>
    <property type="match status" value="1"/>
</dbReference>
<keyword evidence="14" id="KW-1185">Reference proteome</keyword>
<comment type="caution">
    <text evidence="9">Lacks conserved residue(s) required for the propagation of feature annotation.</text>
</comment>
<evidence type="ECO:0000259" key="12">
    <source>
        <dbReference type="Pfam" id="PF13288"/>
    </source>
</evidence>
<feature type="binding site" evidence="9">
    <location>
        <position position="12"/>
    </location>
    <ligand>
        <name>NADPH</name>
        <dbReference type="ChEBI" id="CHEBI:57783"/>
    </ligand>
</feature>
<accession>A0ABV7FQF1</accession>
<dbReference type="EMBL" id="JBHRSW010000015">
    <property type="protein sequence ID" value="MFC3121903.1"/>
    <property type="molecule type" value="Genomic_DNA"/>
</dbReference>
<keyword evidence="4 9" id="KW-0521">NADP</keyword>
<comment type="catalytic activity">
    <reaction evidence="8">
        <text>2-C-methyl-D-erythritol 4-phosphate + NADP(+) = 1-deoxy-D-xylulose 5-phosphate + NADPH + H(+)</text>
        <dbReference type="Rhea" id="RHEA:13717"/>
        <dbReference type="ChEBI" id="CHEBI:15378"/>
        <dbReference type="ChEBI" id="CHEBI:57783"/>
        <dbReference type="ChEBI" id="CHEBI:57792"/>
        <dbReference type="ChEBI" id="CHEBI:58262"/>
        <dbReference type="ChEBI" id="CHEBI:58349"/>
        <dbReference type="EC" id="1.1.1.267"/>
    </reaction>
    <physiologicalReaction direction="right-to-left" evidence="8">
        <dbReference type="Rhea" id="RHEA:13719"/>
    </physiologicalReaction>
</comment>
<dbReference type="PANTHER" id="PTHR30525">
    <property type="entry name" value="1-DEOXY-D-XYLULOSE 5-PHOSPHATE REDUCTOISOMERASE"/>
    <property type="match status" value="1"/>
</dbReference>
<evidence type="ECO:0000256" key="2">
    <source>
        <dbReference type="ARBA" id="ARBA00006825"/>
    </source>
</evidence>
<feature type="binding site" evidence="9">
    <location>
        <position position="212"/>
    </location>
    <ligand>
        <name>NADPH</name>
        <dbReference type="ChEBI" id="CHEBI:57783"/>
    </ligand>
</feature>
<feature type="binding site" evidence="9">
    <location>
        <position position="228"/>
    </location>
    <ligand>
        <name>1-deoxy-D-xylulose 5-phosphate</name>
        <dbReference type="ChEBI" id="CHEBI:57792"/>
    </ligand>
</feature>
<evidence type="ECO:0000256" key="6">
    <source>
        <dbReference type="ARBA" id="ARBA00023211"/>
    </source>
</evidence>
<dbReference type="Proteomes" id="UP001595478">
    <property type="component" value="Unassembled WGS sequence"/>
</dbReference>
<feature type="domain" description="DXP reductoisomerase C-terminal" evidence="12">
    <location>
        <begin position="268"/>
        <end position="384"/>
    </location>
</feature>
<feature type="binding site" evidence="9">
    <location>
        <position position="10"/>
    </location>
    <ligand>
        <name>NADPH</name>
        <dbReference type="ChEBI" id="CHEBI:57783"/>
    </ligand>
</feature>
<dbReference type="GO" id="GO:0030604">
    <property type="term" value="F:1-deoxy-D-xylulose-5-phosphate reductoisomerase activity"/>
    <property type="evidence" value="ECO:0007669"/>
    <property type="project" value="UniProtKB-EC"/>
</dbReference>
<feature type="binding site" evidence="9">
    <location>
        <position position="228"/>
    </location>
    <ligand>
        <name>Mn(2+)</name>
        <dbReference type="ChEBI" id="CHEBI:29035"/>
    </ligand>
</feature>
<dbReference type="PANTHER" id="PTHR30525:SF0">
    <property type="entry name" value="1-DEOXY-D-XYLULOSE 5-PHOSPHATE REDUCTOISOMERASE, CHLOROPLASTIC"/>
    <property type="match status" value="1"/>
</dbReference>
<dbReference type="InterPro" id="IPR036169">
    <property type="entry name" value="DXPR_C_sf"/>
</dbReference>
<dbReference type="SUPFAM" id="SSF69055">
    <property type="entry name" value="1-deoxy-D-xylulose-5-phosphate reductoisomerase, C-terminal domain"/>
    <property type="match status" value="1"/>
</dbReference>
<organism evidence="13 14">
    <name type="scientific">Agaribacter flavus</name>
    <dbReference type="NCBI Taxonomy" id="1902781"/>
    <lineage>
        <taxon>Bacteria</taxon>
        <taxon>Pseudomonadati</taxon>
        <taxon>Pseudomonadota</taxon>
        <taxon>Gammaproteobacteria</taxon>
        <taxon>Alteromonadales</taxon>
        <taxon>Alteromonadaceae</taxon>
        <taxon>Agaribacter</taxon>
    </lineage>
</organism>
<evidence type="ECO:0000256" key="4">
    <source>
        <dbReference type="ARBA" id="ARBA00022857"/>
    </source>
</evidence>
<reference evidence="14" key="1">
    <citation type="journal article" date="2019" name="Int. J. Syst. Evol. Microbiol.">
        <title>The Global Catalogue of Microorganisms (GCM) 10K type strain sequencing project: providing services to taxonomists for standard genome sequencing and annotation.</title>
        <authorList>
            <consortium name="The Broad Institute Genomics Platform"/>
            <consortium name="The Broad Institute Genome Sequencing Center for Infectious Disease"/>
            <person name="Wu L."/>
            <person name="Ma J."/>
        </authorList>
    </citation>
    <scope>NUCLEOTIDE SEQUENCE [LARGE SCALE GENOMIC DNA]</scope>
    <source>
        <strain evidence="14">KCTC 52473</strain>
    </source>
</reference>
<evidence type="ECO:0000259" key="10">
    <source>
        <dbReference type="Pfam" id="PF02670"/>
    </source>
</evidence>
<dbReference type="InterPro" id="IPR026877">
    <property type="entry name" value="DXPR_C"/>
</dbReference>
<dbReference type="NCBIfam" id="NF003938">
    <property type="entry name" value="PRK05447.1-1"/>
    <property type="match status" value="1"/>
</dbReference>
<protein>
    <recommendedName>
        <fullName evidence="9">1-deoxy-D-xylulose 5-phosphate reductoisomerase</fullName>
        <shortName evidence="9">DXP reductoisomerase</shortName>
        <ecNumber evidence="9">1.1.1.267</ecNumber>
    </recommendedName>
    <alternativeName>
        <fullName evidence="9">1-deoxyxylulose-5-phosphate reductoisomerase</fullName>
    </alternativeName>
    <alternativeName>
        <fullName evidence="9">2-C-methyl-D-erythritol 4-phosphate synthase</fullName>
    </alternativeName>
</protein>
<dbReference type="NCBIfam" id="NF009114">
    <property type="entry name" value="PRK12464.1"/>
    <property type="match status" value="1"/>
</dbReference>
<evidence type="ECO:0000259" key="11">
    <source>
        <dbReference type="Pfam" id="PF08436"/>
    </source>
</evidence>
<dbReference type="InterPro" id="IPR036291">
    <property type="entry name" value="NAD(P)-bd_dom_sf"/>
</dbReference>
<feature type="binding site" evidence="9">
    <location>
        <position position="224"/>
    </location>
    <ligand>
        <name>1-deoxy-D-xylulose 5-phosphate</name>
        <dbReference type="ChEBI" id="CHEBI:57792"/>
    </ligand>
</feature>
<evidence type="ECO:0000256" key="1">
    <source>
        <dbReference type="ARBA" id="ARBA00005094"/>
    </source>
</evidence>
<dbReference type="Pfam" id="PF02670">
    <property type="entry name" value="DXP_reductoisom"/>
    <property type="match status" value="1"/>
</dbReference>
<feature type="binding site" evidence="9">
    <location>
        <position position="125"/>
    </location>
    <ligand>
        <name>NADPH</name>
        <dbReference type="ChEBI" id="CHEBI:57783"/>
    </ligand>
</feature>
<dbReference type="HAMAP" id="MF_00183">
    <property type="entry name" value="DXP_reductoisom"/>
    <property type="match status" value="1"/>
</dbReference>
<dbReference type="SUPFAM" id="SSF55347">
    <property type="entry name" value="Glyceraldehyde-3-phosphate dehydrogenase-like, C-terminal domain"/>
    <property type="match status" value="1"/>
</dbReference>
<dbReference type="InterPro" id="IPR013512">
    <property type="entry name" value="DXP_reductoisomerase_N"/>
</dbReference>
<evidence type="ECO:0000313" key="14">
    <source>
        <dbReference type="Proteomes" id="UP001595478"/>
    </source>
</evidence>
<dbReference type="RefSeq" id="WP_376920130.1">
    <property type="nucleotide sequence ID" value="NZ_JBHRSW010000015.1"/>
</dbReference>
<comment type="cofactor">
    <cofactor evidence="9">
        <name>Mg(2+)</name>
        <dbReference type="ChEBI" id="CHEBI:18420"/>
    </cofactor>
    <cofactor evidence="9">
        <name>Mn(2+)</name>
        <dbReference type="ChEBI" id="CHEBI:29035"/>
    </cofactor>
</comment>
<keyword evidence="5 9" id="KW-0560">Oxidoreductase</keyword>
<keyword evidence="6 9" id="KW-0464">Manganese</keyword>
<feature type="binding site" evidence="9">
    <location>
        <position position="206"/>
    </location>
    <ligand>
        <name>1-deoxy-D-xylulose 5-phosphate</name>
        <dbReference type="ChEBI" id="CHEBI:57792"/>
    </ligand>
</feature>
<feature type="binding site" evidence="9">
    <location>
        <position position="183"/>
    </location>
    <ligand>
        <name>1-deoxy-D-xylulose 5-phosphate</name>
        <dbReference type="ChEBI" id="CHEBI:57792"/>
    </ligand>
</feature>
<feature type="binding site" evidence="9">
    <location>
        <position position="152"/>
    </location>
    <ligand>
        <name>1-deoxy-D-xylulose 5-phosphate</name>
        <dbReference type="ChEBI" id="CHEBI:57792"/>
    </ligand>
</feature>